<proteinExistence type="predicted"/>
<comment type="caution">
    <text evidence="2">The sequence shown here is derived from an EMBL/GenBank/DDBJ whole genome shotgun (WGS) entry which is preliminary data.</text>
</comment>
<feature type="transmembrane region" description="Helical" evidence="1">
    <location>
        <begin position="115"/>
        <end position="139"/>
    </location>
</feature>
<keyword evidence="1" id="KW-0472">Membrane</keyword>
<protein>
    <submittedName>
        <fullName evidence="2">Uncharacterized protein</fullName>
    </submittedName>
</protein>
<evidence type="ECO:0000313" key="2">
    <source>
        <dbReference type="EMBL" id="EDQ35091.1"/>
    </source>
</evidence>
<feature type="transmembrane region" description="Helical" evidence="1">
    <location>
        <begin position="448"/>
        <end position="470"/>
    </location>
</feature>
<feature type="transmembrane region" description="Helical" evidence="1">
    <location>
        <begin position="346"/>
        <end position="369"/>
    </location>
</feature>
<keyword evidence="3" id="KW-1185">Reference proteome</keyword>
<sequence>MLNRRASGLITGMLPVLLAVLFPAPAMAHVSEQGLVLLLPTGHYITSGVLSVVASIILISLTPKHIVQGLFKPGTRHLPQVPANVCDAVSLLSFLALAIIIYVGVTGPRDPLTNLLPLTIWIGFWVMLVSLAGLLGNFWRCLNPWSGLYRLLIGPEQQGLLPLPERLGAVPGLLLFIAFSAFYIVDPAPQDPDRLAGFVITYWALTFACMVIFGGPVWLARGEAFSILFDLISRVSPFGNGPRAVPGFPGWALVPSTPLPLSLATFSLVVLAMGSFDGLKETFWWLARIGVNPLEFPGRSAVIGTSLLGLVLAIIALFTVLLLAVWAGQKMANLSTQQTEQLSLELLFRSFAPTVLPIALGYHISHFMISFLVDGQYLLAVLGDPLATGANLFGLADIRVTTGFLNTPDSVKVIWLTQATIVVIGHILSVLMSHAVAMKLFATARRAALSQIPIGVFMVLYTLFGLWLLAAPRGA</sequence>
<feature type="transmembrane region" description="Helical" evidence="1">
    <location>
        <begin position="301"/>
        <end position="326"/>
    </location>
</feature>
<feature type="transmembrane region" description="Helical" evidence="1">
    <location>
        <begin position="259"/>
        <end position="276"/>
    </location>
</feature>
<evidence type="ECO:0000313" key="3">
    <source>
        <dbReference type="Proteomes" id="UP000004291"/>
    </source>
</evidence>
<feature type="transmembrane region" description="Helical" evidence="1">
    <location>
        <begin position="81"/>
        <end position="103"/>
    </location>
</feature>
<gene>
    <name evidence="2" type="ORF">HPDFL43_02800</name>
</gene>
<evidence type="ECO:0000256" key="1">
    <source>
        <dbReference type="SAM" id="Phobius"/>
    </source>
</evidence>
<name>A9D0Y7_HOEPD</name>
<dbReference type="Proteomes" id="UP000004291">
    <property type="component" value="Chromosome"/>
</dbReference>
<dbReference type="STRING" id="411684.HPDFL43_02800"/>
<keyword evidence="1" id="KW-1133">Transmembrane helix</keyword>
<reference evidence="2 3" key="1">
    <citation type="submission" date="2007-10" db="EMBL/GenBank/DDBJ databases">
        <authorList>
            <person name="Wagner-Dobler I."/>
            <person name="Ferriera S."/>
            <person name="Johnson J."/>
            <person name="Kravitz S."/>
            <person name="Beeson K."/>
            <person name="Sutton G."/>
            <person name="Rogers Y.-H."/>
            <person name="Friedman R."/>
            <person name="Frazier M."/>
            <person name="Venter J.C."/>
        </authorList>
    </citation>
    <scope>NUCLEOTIDE SEQUENCE [LARGE SCALE GENOMIC DNA]</scope>
    <source>
        <strain evidence="2 3">DFL-43</strain>
    </source>
</reference>
<feature type="transmembrane region" description="Helical" evidence="1">
    <location>
        <begin position="44"/>
        <end position="61"/>
    </location>
</feature>
<dbReference type="AlphaFoldDB" id="A9D0Y7"/>
<dbReference type="EMBL" id="ABIA03000002">
    <property type="protein sequence ID" value="EDQ35091.1"/>
    <property type="molecule type" value="Genomic_DNA"/>
</dbReference>
<dbReference type="eggNOG" id="ENOG502Z93M">
    <property type="taxonomic scope" value="Bacteria"/>
</dbReference>
<keyword evidence="1" id="KW-0812">Transmembrane</keyword>
<reference evidence="2 3" key="2">
    <citation type="submission" date="2012-06" db="EMBL/GenBank/DDBJ databases">
        <authorList>
            <person name="Fiebig A."/>
        </authorList>
    </citation>
    <scope>NUCLEOTIDE SEQUENCE [LARGE SCALE GENOMIC DNA]</scope>
    <source>
        <strain evidence="2 3">DFL-43</strain>
    </source>
</reference>
<dbReference type="OrthoDB" id="8168962at2"/>
<accession>A9D0Y7</accession>
<feature type="transmembrane region" description="Helical" evidence="1">
    <location>
        <begin position="197"/>
        <end position="219"/>
    </location>
</feature>
<dbReference type="RefSeq" id="WP_007196352.1">
    <property type="nucleotide sequence ID" value="NZ_CM002917.1"/>
</dbReference>
<organism evidence="2 3">
    <name type="scientific">Hoeflea phototrophica (strain DSM 17068 / NCIMB 14078 / DFL-43)</name>
    <dbReference type="NCBI Taxonomy" id="411684"/>
    <lineage>
        <taxon>Bacteria</taxon>
        <taxon>Pseudomonadati</taxon>
        <taxon>Pseudomonadota</taxon>
        <taxon>Alphaproteobacteria</taxon>
        <taxon>Hyphomicrobiales</taxon>
        <taxon>Rhizobiaceae</taxon>
        <taxon>Hoeflea</taxon>
    </lineage>
</organism>
<feature type="transmembrane region" description="Helical" evidence="1">
    <location>
        <begin position="167"/>
        <end position="185"/>
    </location>
</feature>
<dbReference type="HOGENOM" id="CLU_030480_0_0_5"/>
<feature type="transmembrane region" description="Helical" evidence="1">
    <location>
        <begin position="413"/>
        <end position="436"/>
    </location>
</feature>